<keyword evidence="14" id="KW-0548">Nucleotidyltransferase</keyword>
<dbReference type="GO" id="GO:0005524">
    <property type="term" value="F:ATP binding"/>
    <property type="evidence" value="ECO:0007669"/>
    <property type="project" value="UniProtKB-KW"/>
</dbReference>
<dbReference type="Pfam" id="PF00899">
    <property type="entry name" value="ThiF"/>
    <property type="match status" value="1"/>
</dbReference>
<comment type="subunit">
    <text evidence="7">Homodimer. Forms a stable heterotetrameric complex of 2 MoeB and 2 MoaD during adenylation of MoaD.</text>
</comment>
<keyword evidence="4" id="KW-0067">ATP-binding</keyword>
<evidence type="ECO:0000256" key="12">
    <source>
        <dbReference type="ARBA" id="ARBA00078531"/>
    </source>
</evidence>
<evidence type="ECO:0000256" key="8">
    <source>
        <dbReference type="ARBA" id="ARBA00066884"/>
    </source>
</evidence>
<dbReference type="PANTHER" id="PTHR10953:SF240">
    <property type="entry name" value="SULFUR CARRIER PROTEIN THIS ADENYLYLTRANSFERASE"/>
    <property type="match status" value="1"/>
</dbReference>
<evidence type="ECO:0000256" key="5">
    <source>
        <dbReference type="ARBA" id="ARBA00052218"/>
    </source>
</evidence>
<dbReference type="GO" id="GO:0004792">
    <property type="term" value="F:thiosulfate-cyanide sulfurtransferase activity"/>
    <property type="evidence" value="ECO:0007669"/>
    <property type="project" value="TreeGrafter"/>
</dbReference>
<dbReference type="EMBL" id="CADIKM010000010">
    <property type="protein sequence ID" value="CAB3788658.1"/>
    <property type="molecule type" value="Genomic_DNA"/>
</dbReference>
<dbReference type="Proteomes" id="UP000494115">
    <property type="component" value="Unassembled WGS sequence"/>
</dbReference>
<evidence type="ECO:0000256" key="11">
    <source>
        <dbReference type="ARBA" id="ARBA00075328"/>
    </source>
</evidence>
<dbReference type="SUPFAM" id="SSF69572">
    <property type="entry name" value="Activating enzymes of the ubiquitin-like proteins"/>
    <property type="match status" value="1"/>
</dbReference>
<keyword evidence="3" id="KW-0547">Nucleotide-binding</keyword>
<evidence type="ECO:0000256" key="4">
    <source>
        <dbReference type="ARBA" id="ARBA00022840"/>
    </source>
</evidence>
<dbReference type="CDD" id="cd00757">
    <property type="entry name" value="ThiF_MoeB_HesA_family"/>
    <property type="match status" value="1"/>
</dbReference>
<sequence length="257" mass="27496">MNDDQLLRYSRHILLDEVGIEAQQRFLDAHALIVGAGGLGSPVAMYLAASGVGHLTLVDEDRVDLTNLQRQILHTTQSVGQRKVDSGRQTIERLNPDIRITTLACRADAATLDSLVSDATVVLDCTDNFVTRHAINRACVAHRVPLVSGSALRFDGQVSTFDARSPDSPCYACIFPPDENFEEVACATMGVLAPLVGIIGAVQAAEALKVIGGLGKPLTGRLLMLDALSMQWDSFRAPRQTSCPVCGDASHSPPHTA</sequence>
<organism evidence="14 15">
    <name type="scientific">Pararobbsia alpina</name>
    <dbReference type="NCBI Taxonomy" id="621374"/>
    <lineage>
        <taxon>Bacteria</taxon>
        <taxon>Pseudomonadati</taxon>
        <taxon>Pseudomonadota</taxon>
        <taxon>Betaproteobacteria</taxon>
        <taxon>Burkholderiales</taxon>
        <taxon>Burkholderiaceae</taxon>
        <taxon>Pararobbsia</taxon>
    </lineage>
</organism>
<keyword evidence="2 14" id="KW-0808">Transferase</keyword>
<evidence type="ECO:0000313" key="14">
    <source>
        <dbReference type="EMBL" id="CAB3788658.1"/>
    </source>
</evidence>
<keyword evidence="15" id="KW-1185">Reference proteome</keyword>
<evidence type="ECO:0000256" key="9">
    <source>
        <dbReference type="ARBA" id="ARBA00073635"/>
    </source>
</evidence>
<accession>A0A6S7BHH4</accession>
<evidence type="ECO:0000313" key="15">
    <source>
        <dbReference type="Proteomes" id="UP000494115"/>
    </source>
</evidence>
<evidence type="ECO:0000259" key="13">
    <source>
        <dbReference type="Pfam" id="PF00899"/>
    </source>
</evidence>
<protein>
    <recommendedName>
        <fullName evidence="9">Molybdopterin-synthase adenylyltransferase</fullName>
        <ecNumber evidence="8">2.7.7.80</ecNumber>
    </recommendedName>
    <alternativeName>
        <fullName evidence="12">MoaD protein adenylase</fullName>
    </alternativeName>
    <alternativeName>
        <fullName evidence="10">Molybdopterin-converting factor subunit 1 adenylase</fullName>
    </alternativeName>
    <alternativeName>
        <fullName evidence="11">Sulfur carrier protein MoaD adenylyltransferase</fullName>
    </alternativeName>
</protein>
<gene>
    <name evidence="14" type="primary">moeB</name>
    <name evidence="14" type="ORF">LMG28138_02653</name>
</gene>
<evidence type="ECO:0000256" key="1">
    <source>
        <dbReference type="ARBA" id="ARBA00009919"/>
    </source>
</evidence>
<reference evidence="14 15" key="1">
    <citation type="submission" date="2020-04" db="EMBL/GenBank/DDBJ databases">
        <authorList>
            <person name="De Canck E."/>
        </authorList>
    </citation>
    <scope>NUCLEOTIDE SEQUENCE [LARGE SCALE GENOMIC DNA]</scope>
    <source>
        <strain evidence="14 15">LMG 28138</strain>
    </source>
</reference>
<dbReference type="GO" id="GO:0008146">
    <property type="term" value="F:sulfotransferase activity"/>
    <property type="evidence" value="ECO:0007669"/>
    <property type="project" value="TreeGrafter"/>
</dbReference>
<evidence type="ECO:0000256" key="3">
    <source>
        <dbReference type="ARBA" id="ARBA00022741"/>
    </source>
</evidence>
<feature type="domain" description="THIF-type NAD/FAD binding fold" evidence="13">
    <location>
        <begin position="9"/>
        <end position="245"/>
    </location>
</feature>
<dbReference type="FunFam" id="3.40.50.720:FF:000033">
    <property type="entry name" value="Adenylyltransferase and sulfurtransferase MOCS3"/>
    <property type="match status" value="1"/>
</dbReference>
<dbReference type="InterPro" id="IPR035985">
    <property type="entry name" value="Ubiquitin-activating_enz"/>
</dbReference>
<comment type="catalytic activity">
    <reaction evidence="5">
        <text>[molybdopterin-synthase sulfur-carrier protein]-C-terminal Gly-Gly + ATP + H(+) = [molybdopterin-synthase sulfur-carrier protein]-C-terminal Gly-Gly-AMP + diphosphate</text>
        <dbReference type="Rhea" id="RHEA:43616"/>
        <dbReference type="Rhea" id="RHEA-COMP:12159"/>
        <dbReference type="Rhea" id="RHEA-COMP:12202"/>
        <dbReference type="ChEBI" id="CHEBI:15378"/>
        <dbReference type="ChEBI" id="CHEBI:30616"/>
        <dbReference type="ChEBI" id="CHEBI:33019"/>
        <dbReference type="ChEBI" id="CHEBI:90618"/>
        <dbReference type="ChEBI" id="CHEBI:90778"/>
        <dbReference type="EC" id="2.7.7.80"/>
    </reaction>
</comment>
<dbReference type="InterPro" id="IPR045886">
    <property type="entry name" value="ThiF/MoeB/HesA"/>
</dbReference>
<dbReference type="AlphaFoldDB" id="A0A6S7BHH4"/>
<evidence type="ECO:0000256" key="10">
    <source>
        <dbReference type="ARBA" id="ARBA00075110"/>
    </source>
</evidence>
<dbReference type="GO" id="GO:0005829">
    <property type="term" value="C:cytosol"/>
    <property type="evidence" value="ECO:0007669"/>
    <property type="project" value="TreeGrafter"/>
</dbReference>
<dbReference type="RefSeq" id="WP_175105214.1">
    <property type="nucleotide sequence ID" value="NZ_CADIKM010000010.1"/>
</dbReference>
<dbReference type="NCBIfam" id="NF004281">
    <property type="entry name" value="PRK05690.1"/>
    <property type="match status" value="1"/>
</dbReference>
<proteinExistence type="inferred from homology"/>
<evidence type="ECO:0000256" key="2">
    <source>
        <dbReference type="ARBA" id="ARBA00022679"/>
    </source>
</evidence>
<evidence type="ECO:0000256" key="6">
    <source>
        <dbReference type="ARBA" id="ARBA00055169"/>
    </source>
</evidence>
<evidence type="ECO:0000256" key="7">
    <source>
        <dbReference type="ARBA" id="ARBA00063809"/>
    </source>
</evidence>
<dbReference type="InterPro" id="IPR000594">
    <property type="entry name" value="ThiF_NAD_FAD-bd"/>
</dbReference>
<comment type="function">
    <text evidence="6">Catalyzes the adenylation by ATP of the carboxyl group of the C-terminal glycine of sulfur carrier protein MoaD.</text>
</comment>
<name>A0A6S7BHH4_9BURK</name>
<comment type="similarity">
    <text evidence="1">Belongs to the HesA/MoeB/ThiF family.</text>
</comment>
<dbReference type="PANTHER" id="PTHR10953">
    <property type="entry name" value="UBIQUITIN-ACTIVATING ENZYME E1"/>
    <property type="match status" value="1"/>
</dbReference>
<dbReference type="GO" id="GO:0061605">
    <property type="term" value="F:molybdopterin-synthase adenylyltransferase activity"/>
    <property type="evidence" value="ECO:0007669"/>
    <property type="project" value="UniProtKB-EC"/>
</dbReference>
<dbReference type="EC" id="2.7.7.80" evidence="8"/>
<dbReference type="Gene3D" id="3.40.50.720">
    <property type="entry name" value="NAD(P)-binding Rossmann-like Domain"/>
    <property type="match status" value="1"/>
</dbReference>
<dbReference type="GO" id="GO:0008641">
    <property type="term" value="F:ubiquitin-like modifier activating enzyme activity"/>
    <property type="evidence" value="ECO:0007669"/>
    <property type="project" value="InterPro"/>
</dbReference>